<dbReference type="RefSeq" id="WP_068171882.1">
    <property type="nucleotide sequence ID" value="NZ_BAQB01000011.1"/>
</dbReference>
<name>A0ABQ0QIK0_9PROT</name>
<evidence type="ECO:0000313" key="1">
    <source>
        <dbReference type="EMBL" id="GBR46052.1"/>
    </source>
</evidence>
<dbReference type="Pfam" id="PF13618">
    <property type="entry name" value="Gluconate_2-dh3"/>
    <property type="match status" value="1"/>
</dbReference>
<organism evidence="1 2">
    <name type="scientific">Neokomagataea tanensis NBRC 106556</name>
    <dbReference type="NCBI Taxonomy" id="1223519"/>
    <lineage>
        <taxon>Bacteria</taxon>
        <taxon>Pseudomonadati</taxon>
        <taxon>Pseudomonadota</taxon>
        <taxon>Alphaproteobacteria</taxon>
        <taxon>Acetobacterales</taxon>
        <taxon>Acetobacteraceae</taxon>
        <taxon>Neokomagataea</taxon>
    </lineage>
</organism>
<proteinExistence type="predicted"/>
<dbReference type="Proteomes" id="UP001062443">
    <property type="component" value="Unassembled WGS sequence"/>
</dbReference>
<reference evidence="1" key="1">
    <citation type="submission" date="2013-04" db="EMBL/GenBank/DDBJ databases">
        <title>The genome sequencing project of 58 acetic acid bacteria.</title>
        <authorList>
            <person name="Okamoto-Kainuma A."/>
            <person name="Ishikawa M."/>
            <person name="Umino S."/>
            <person name="Koizumi Y."/>
            <person name="Shiwa Y."/>
            <person name="Yoshikawa H."/>
            <person name="Matsutani M."/>
            <person name="Matsushita K."/>
        </authorList>
    </citation>
    <scope>NUCLEOTIDE SEQUENCE</scope>
    <source>
        <strain evidence="1">NBRC 106556</strain>
    </source>
</reference>
<accession>A0ABQ0QIK0</accession>
<dbReference type="EMBL" id="BAQB01000011">
    <property type="protein sequence ID" value="GBR46052.1"/>
    <property type="molecule type" value="Genomic_DNA"/>
</dbReference>
<sequence length="218" mass="23679">MTTHAATPKILQSDRLSSRTRSILQARRTAPQTPTERTLSPAAYDTLTALVPALLPQDELLSPAEVIDLPHAIDRALTGPRDGWRFAELPSDACAWEYALLTIAEHTHNQFGASPHALSLDQLGLLLDSITAGQIGNEAPQRLTAFQMQRWSSDFRADVIEAFLAHPHAQQALGISAYLNGDDDTLTGFHNVTPDTAEAFEPIASTPLTAPQPQERSS</sequence>
<comment type="caution">
    <text evidence="1">The sequence shown here is derived from an EMBL/GenBank/DDBJ whole genome shotgun (WGS) entry which is preliminary data.</text>
</comment>
<evidence type="ECO:0008006" key="3">
    <source>
        <dbReference type="Google" id="ProtNLM"/>
    </source>
</evidence>
<dbReference type="InterPro" id="IPR027056">
    <property type="entry name" value="Gluconate_2DH_su3"/>
</dbReference>
<keyword evidence="2" id="KW-1185">Reference proteome</keyword>
<protein>
    <recommendedName>
        <fullName evidence="3">Gluconate 2-dehydrogenase subunit 3 family protein</fullName>
    </recommendedName>
</protein>
<gene>
    <name evidence="1" type="ORF">AA106556_0979</name>
</gene>
<evidence type="ECO:0000313" key="2">
    <source>
        <dbReference type="Proteomes" id="UP001062443"/>
    </source>
</evidence>